<accession>A0A8J5J1Q5</accession>
<dbReference type="Proteomes" id="UP000709295">
    <property type="component" value="Unassembled WGS sequence"/>
</dbReference>
<comment type="caution">
    <text evidence="1">The sequence shown here is derived from an EMBL/GenBank/DDBJ whole genome shotgun (WGS) entry which is preliminary data.</text>
</comment>
<proteinExistence type="predicted"/>
<keyword evidence="2" id="KW-1185">Reference proteome</keyword>
<dbReference type="EMBL" id="JAENGY010001134">
    <property type="protein sequence ID" value="KAG6952136.1"/>
    <property type="molecule type" value="Genomic_DNA"/>
</dbReference>
<name>A0A8J5J1Q5_9STRA</name>
<gene>
    <name evidence="1" type="ORF">JG688_00013409</name>
</gene>
<reference evidence="1" key="1">
    <citation type="submission" date="2021-01" db="EMBL/GenBank/DDBJ databases">
        <title>Phytophthora aleatoria, a newly-described species from Pinus radiata is distinct from Phytophthora cactorum isolates based on comparative genomics.</title>
        <authorList>
            <person name="Mcdougal R."/>
            <person name="Panda P."/>
            <person name="Williams N."/>
            <person name="Studholme D.J."/>
        </authorList>
    </citation>
    <scope>NUCLEOTIDE SEQUENCE</scope>
    <source>
        <strain evidence="1">NZFS 4037</strain>
    </source>
</reference>
<organism evidence="1 2">
    <name type="scientific">Phytophthora aleatoria</name>
    <dbReference type="NCBI Taxonomy" id="2496075"/>
    <lineage>
        <taxon>Eukaryota</taxon>
        <taxon>Sar</taxon>
        <taxon>Stramenopiles</taxon>
        <taxon>Oomycota</taxon>
        <taxon>Peronosporomycetes</taxon>
        <taxon>Peronosporales</taxon>
        <taxon>Peronosporaceae</taxon>
        <taxon>Phytophthora</taxon>
    </lineage>
</organism>
<evidence type="ECO:0000313" key="1">
    <source>
        <dbReference type="EMBL" id="KAG6952136.1"/>
    </source>
</evidence>
<evidence type="ECO:0000313" key="2">
    <source>
        <dbReference type="Proteomes" id="UP000709295"/>
    </source>
</evidence>
<sequence>MRGSCANGKKDLVQKIYELYPQSNRGEDLFVKLAEFRSKNAVEFLYRNGHNDTLLVIKTFVEAARFGNTVVVEFLLDTKRIVSDIFDKAFEYAASGYRNSPTAIFLYHKKLASKNSVIGVFEQAHDISVVKLLFENEDVPVKSAIVAFDNASYCGRGSNFEVFAQVRVYFRSLDWKSVCQCHYQQANRRSGVFVP</sequence>
<dbReference type="AlphaFoldDB" id="A0A8J5J1Q5"/>
<protein>
    <submittedName>
        <fullName evidence="1">Uncharacterized protein</fullName>
    </submittedName>
</protein>